<feature type="chain" id="PRO_5012205274" evidence="1">
    <location>
        <begin position="38"/>
        <end position="86"/>
    </location>
</feature>
<accession>A0A1L4BJ56</accession>
<evidence type="ECO:0000256" key="1">
    <source>
        <dbReference type="SAM" id="SignalP"/>
    </source>
</evidence>
<name>A0A1L4BJ56_HEMLE</name>
<protein>
    <submittedName>
        <fullName evidence="2">Toxin protein</fullName>
    </submittedName>
</protein>
<organism evidence="2">
    <name type="scientific">Hemiscorpius lepturus</name>
    <name type="common">Scorpion</name>
    <dbReference type="NCBI Taxonomy" id="520031"/>
    <lineage>
        <taxon>Eukaryota</taxon>
        <taxon>Metazoa</taxon>
        <taxon>Ecdysozoa</taxon>
        <taxon>Arthropoda</taxon>
        <taxon>Chelicerata</taxon>
        <taxon>Arachnida</taxon>
        <taxon>Scorpiones</taxon>
        <taxon>Iurida</taxon>
        <taxon>Scorpionoidea</taxon>
        <taxon>Hemiscorpiidae</taxon>
    </lineage>
</organism>
<keyword evidence="1" id="KW-0732">Signal</keyword>
<feature type="signal peptide" evidence="1">
    <location>
        <begin position="1"/>
        <end position="37"/>
    </location>
</feature>
<reference evidence="2" key="1">
    <citation type="journal article" date="2016" name="Toxicon">
        <title>The first report on transcriptome analysis of the venom gland of Iranian scorpion, Hemiscorpius lepturus.</title>
        <authorList>
            <person name="Kazemi-Lomedasht F."/>
            <person name="Khalaj V."/>
            <person name="Bagheri K.P."/>
            <person name="Behdani M."/>
            <person name="Shahbazzadeh D."/>
        </authorList>
    </citation>
    <scope>NUCLEOTIDE SEQUENCE</scope>
    <source>
        <strain evidence="2">Hemicalcin-2</strain>
        <tissue evidence="2">Venom gland</tissue>
    </source>
</reference>
<dbReference type="EMBL" id="KX874540">
    <property type="protein sequence ID" value="API81328.1"/>
    <property type="molecule type" value="mRNA"/>
</dbReference>
<proteinExistence type="evidence at transcript level"/>
<dbReference type="AlphaFoldDB" id="A0A1L4BJ56"/>
<evidence type="ECO:0000313" key="2">
    <source>
        <dbReference type="EMBL" id="API81328.1"/>
    </source>
</evidence>
<sequence length="86" mass="9331">MPPHQVPASIGEMNNATKASFCLLMIALIVTAAVVEADSSFEQYEGEGARTLPLSGEYEPCVRPRKCKPHLVCNSQQICVDPKKGK</sequence>